<protein>
    <submittedName>
        <fullName evidence="2 3">Uncharacterized protein</fullName>
    </submittedName>
</protein>
<proteinExistence type="predicted"/>
<dbReference type="Gramene" id="Pp3c11_6920V3.1">
    <property type="protein sequence ID" value="PAC:32959636.CDS.1"/>
    <property type="gene ID" value="Pp3c11_6920"/>
</dbReference>
<gene>
    <name evidence="2" type="ORF">PHYPA_014688</name>
</gene>
<accession>A0A2K1JTR8</accession>
<keyword evidence="4" id="KW-1185">Reference proteome</keyword>
<dbReference type="Gramene" id="Pp3c11_6920V3.2">
    <property type="protein sequence ID" value="PAC:32959637.CDS.1"/>
    <property type="gene ID" value="Pp3c11_6920"/>
</dbReference>
<evidence type="ECO:0000256" key="1">
    <source>
        <dbReference type="SAM" id="MobiDB-lite"/>
    </source>
</evidence>
<evidence type="ECO:0000313" key="2">
    <source>
        <dbReference type="EMBL" id="PNR44918.1"/>
    </source>
</evidence>
<reference evidence="2 4" key="2">
    <citation type="journal article" date="2018" name="Plant J.">
        <title>The Physcomitrella patens chromosome-scale assembly reveals moss genome structure and evolution.</title>
        <authorList>
            <person name="Lang D."/>
            <person name="Ullrich K.K."/>
            <person name="Murat F."/>
            <person name="Fuchs J."/>
            <person name="Jenkins J."/>
            <person name="Haas F.B."/>
            <person name="Piednoel M."/>
            <person name="Gundlach H."/>
            <person name="Van Bel M."/>
            <person name="Meyberg R."/>
            <person name="Vives C."/>
            <person name="Morata J."/>
            <person name="Symeonidi A."/>
            <person name="Hiss M."/>
            <person name="Muchero W."/>
            <person name="Kamisugi Y."/>
            <person name="Saleh O."/>
            <person name="Blanc G."/>
            <person name="Decker E.L."/>
            <person name="van Gessel N."/>
            <person name="Grimwood J."/>
            <person name="Hayes R.D."/>
            <person name="Graham S.W."/>
            <person name="Gunter L.E."/>
            <person name="McDaniel S.F."/>
            <person name="Hoernstein S.N.W."/>
            <person name="Larsson A."/>
            <person name="Li F.W."/>
            <person name="Perroud P.F."/>
            <person name="Phillips J."/>
            <person name="Ranjan P."/>
            <person name="Rokshar D.S."/>
            <person name="Rothfels C.J."/>
            <person name="Schneider L."/>
            <person name="Shu S."/>
            <person name="Stevenson D.W."/>
            <person name="Thummler F."/>
            <person name="Tillich M."/>
            <person name="Villarreal Aguilar J.C."/>
            <person name="Widiez T."/>
            <person name="Wong G.K."/>
            <person name="Wymore A."/>
            <person name="Zhang Y."/>
            <person name="Zimmer A.D."/>
            <person name="Quatrano R.S."/>
            <person name="Mayer K.F.X."/>
            <person name="Goodstein D."/>
            <person name="Casacuberta J.M."/>
            <person name="Vandepoele K."/>
            <person name="Reski R."/>
            <person name="Cuming A.C."/>
            <person name="Tuskan G.A."/>
            <person name="Maumus F."/>
            <person name="Salse J."/>
            <person name="Schmutz J."/>
            <person name="Rensing S.A."/>
        </authorList>
    </citation>
    <scope>NUCLEOTIDE SEQUENCE [LARGE SCALE GENOMIC DNA]</scope>
    <source>
        <strain evidence="3 4">cv. Gransden 2004</strain>
    </source>
</reference>
<dbReference type="EnsemblPlants" id="Pp3c11_6920V3.1">
    <property type="protein sequence ID" value="PAC:32959636.CDS.1"/>
    <property type="gene ID" value="Pp3c11_6920"/>
</dbReference>
<dbReference type="EnsemblPlants" id="Pp3c11_6920V3.2">
    <property type="protein sequence ID" value="PAC:32959637.CDS.1"/>
    <property type="gene ID" value="Pp3c11_6920"/>
</dbReference>
<dbReference type="Proteomes" id="UP000006727">
    <property type="component" value="Chromosome 11"/>
</dbReference>
<reference evidence="3" key="3">
    <citation type="submission" date="2020-12" db="UniProtKB">
        <authorList>
            <consortium name="EnsemblPlants"/>
        </authorList>
    </citation>
    <scope>IDENTIFICATION</scope>
</reference>
<organism evidence="2">
    <name type="scientific">Physcomitrium patens</name>
    <name type="common">Spreading-leaved earth moss</name>
    <name type="synonym">Physcomitrella patens</name>
    <dbReference type="NCBI Taxonomy" id="3218"/>
    <lineage>
        <taxon>Eukaryota</taxon>
        <taxon>Viridiplantae</taxon>
        <taxon>Streptophyta</taxon>
        <taxon>Embryophyta</taxon>
        <taxon>Bryophyta</taxon>
        <taxon>Bryophytina</taxon>
        <taxon>Bryopsida</taxon>
        <taxon>Funariidae</taxon>
        <taxon>Funariales</taxon>
        <taxon>Funariaceae</taxon>
        <taxon>Physcomitrium</taxon>
    </lineage>
</organism>
<dbReference type="InParanoid" id="A0A2K1JTR8"/>
<reference evidence="2 4" key="1">
    <citation type="journal article" date="2008" name="Science">
        <title>The Physcomitrella genome reveals evolutionary insights into the conquest of land by plants.</title>
        <authorList>
            <person name="Rensing S."/>
            <person name="Lang D."/>
            <person name="Zimmer A."/>
            <person name="Terry A."/>
            <person name="Salamov A."/>
            <person name="Shapiro H."/>
            <person name="Nishiyama T."/>
            <person name="Perroud P.-F."/>
            <person name="Lindquist E."/>
            <person name="Kamisugi Y."/>
            <person name="Tanahashi T."/>
            <person name="Sakakibara K."/>
            <person name="Fujita T."/>
            <person name="Oishi K."/>
            <person name="Shin-I T."/>
            <person name="Kuroki Y."/>
            <person name="Toyoda A."/>
            <person name="Suzuki Y."/>
            <person name="Hashimoto A."/>
            <person name="Yamaguchi K."/>
            <person name="Sugano A."/>
            <person name="Kohara Y."/>
            <person name="Fujiyama A."/>
            <person name="Anterola A."/>
            <person name="Aoki S."/>
            <person name="Ashton N."/>
            <person name="Barbazuk W.B."/>
            <person name="Barker E."/>
            <person name="Bennetzen J."/>
            <person name="Bezanilla M."/>
            <person name="Blankenship R."/>
            <person name="Cho S.H."/>
            <person name="Dutcher S."/>
            <person name="Estelle M."/>
            <person name="Fawcett J.A."/>
            <person name="Gundlach H."/>
            <person name="Hanada K."/>
            <person name="Heyl A."/>
            <person name="Hicks K.A."/>
            <person name="Hugh J."/>
            <person name="Lohr M."/>
            <person name="Mayer K."/>
            <person name="Melkozernov A."/>
            <person name="Murata T."/>
            <person name="Nelson D."/>
            <person name="Pils B."/>
            <person name="Prigge M."/>
            <person name="Reiss B."/>
            <person name="Renner T."/>
            <person name="Rombauts S."/>
            <person name="Rushton P."/>
            <person name="Sanderfoot A."/>
            <person name="Schween G."/>
            <person name="Shiu S.-H."/>
            <person name="Stueber K."/>
            <person name="Theodoulou F.L."/>
            <person name="Tu H."/>
            <person name="Van de Peer Y."/>
            <person name="Verrier P.J."/>
            <person name="Waters E."/>
            <person name="Wood A."/>
            <person name="Yang L."/>
            <person name="Cove D."/>
            <person name="Cuming A."/>
            <person name="Hasebe M."/>
            <person name="Lucas S."/>
            <person name="Mishler D.B."/>
            <person name="Reski R."/>
            <person name="Grigoriev I."/>
            <person name="Quatrano R.S."/>
            <person name="Boore J.L."/>
        </authorList>
    </citation>
    <scope>NUCLEOTIDE SEQUENCE [LARGE SCALE GENOMIC DNA]</scope>
    <source>
        <strain evidence="3 4">cv. Gransden 2004</strain>
    </source>
</reference>
<feature type="region of interest" description="Disordered" evidence="1">
    <location>
        <begin position="77"/>
        <end position="96"/>
    </location>
</feature>
<feature type="compositionally biased region" description="Polar residues" evidence="1">
    <location>
        <begin position="82"/>
        <end position="96"/>
    </location>
</feature>
<dbReference type="PaxDb" id="3218-PP1S262_60V6.1"/>
<evidence type="ECO:0000313" key="4">
    <source>
        <dbReference type="Proteomes" id="UP000006727"/>
    </source>
</evidence>
<name>A0A2K1JTR8_PHYPA</name>
<dbReference type="AlphaFoldDB" id="A0A2K1JTR8"/>
<dbReference type="EMBL" id="ABEU02000011">
    <property type="protein sequence ID" value="PNR44918.1"/>
    <property type="molecule type" value="Genomic_DNA"/>
</dbReference>
<evidence type="ECO:0000313" key="3">
    <source>
        <dbReference type="EnsemblPlants" id="PAC:32959636.CDS.1"/>
    </source>
</evidence>
<sequence length="149" mass="16742">MPEMVASCSSQRFSALLAFQRDIDSTCPTHMGKTSNARRDEFSFLERKAPGYNQVHHGDPWQQNWSDTFSQFLPQSLRGRSESLSPSRAEETTASASCGTLTLSRGRFSPKSFIRNALKRAFATDDFAPKVKKAKFEEQYSTAVPMECC</sequence>